<keyword evidence="1" id="KW-0732">Signal</keyword>
<dbReference type="SUPFAM" id="SSF53850">
    <property type="entry name" value="Periplasmic binding protein-like II"/>
    <property type="match status" value="1"/>
</dbReference>
<dbReference type="Pfam" id="PF09084">
    <property type="entry name" value="NMT1"/>
    <property type="match status" value="1"/>
</dbReference>
<dbReference type="Proteomes" id="UP001183410">
    <property type="component" value="Unassembled WGS sequence"/>
</dbReference>
<dbReference type="InterPro" id="IPR015168">
    <property type="entry name" value="SsuA/THI5"/>
</dbReference>
<keyword evidence="4" id="KW-1185">Reference proteome</keyword>
<organism evidence="3 4">
    <name type="scientific">Streptomyces chisholmiae</name>
    <dbReference type="NCBI Taxonomy" id="3075540"/>
    <lineage>
        <taxon>Bacteria</taxon>
        <taxon>Bacillati</taxon>
        <taxon>Actinomycetota</taxon>
        <taxon>Actinomycetes</taxon>
        <taxon>Kitasatosporales</taxon>
        <taxon>Streptomycetaceae</taxon>
        <taxon>Streptomyces</taxon>
    </lineage>
</organism>
<feature type="domain" description="SsuA/THI5-like" evidence="2">
    <location>
        <begin position="55"/>
        <end position="267"/>
    </location>
</feature>
<dbReference type="PROSITE" id="PS51257">
    <property type="entry name" value="PROKAR_LIPOPROTEIN"/>
    <property type="match status" value="1"/>
</dbReference>
<dbReference type="EMBL" id="JAVREO010000031">
    <property type="protein sequence ID" value="MDT0270698.1"/>
    <property type="molecule type" value="Genomic_DNA"/>
</dbReference>
<name>A0ABU2K2G4_9ACTN</name>
<dbReference type="InterPro" id="IPR027939">
    <property type="entry name" value="NMT1/THI5"/>
</dbReference>
<protein>
    <submittedName>
        <fullName evidence="3">ABC transporter substrate-binding protein</fullName>
    </submittedName>
</protein>
<dbReference type="RefSeq" id="WP_311670762.1">
    <property type="nucleotide sequence ID" value="NZ_JAVREO010000031.1"/>
</dbReference>
<dbReference type="PANTHER" id="PTHR31528">
    <property type="entry name" value="4-AMINO-5-HYDROXYMETHYL-2-METHYLPYRIMIDINE PHOSPHATE SYNTHASE THI11-RELATED"/>
    <property type="match status" value="1"/>
</dbReference>
<gene>
    <name evidence="3" type="ORF">RM844_30945</name>
</gene>
<feature type="chain" id="PRO_5045960742" evidence="1">
    <location>
        <begin position="28"/>
        <end position="345"/>
    </location>
</feature>
<evidence type="ECO:0000313" key="4">
    <source>
        <dbReference type="Proteomes" id="UP001183410"/>
    </source>
</evidence>
<dbReference type="Gene3D" id="3.40.190.10">
    <property type="entry name" value="Periplasmic binding protein-like II"/>
    <property type="match status" value="2"/>
</dbReference>
<dbReference type="PANTHER" id="PTHR31528:SF15">
    <property type="entry name" value="RIBOFLAVIN-BINDING PROTEIN RIBY"/>
    <property type="match status" value="1"/>
</dbReference>
<evidence type="ECO:0000256" key="1">
    <source>
        <dbReference type="SAM" id="SignalP"/>
    </source>
</evidence>
<evidence type="ECO:0000259" key="2">
    <source>
        <dbReference type="Pfam" id="PF09084"/>
    </source>
</evidence>
<comment type="caution">
    <text evidence="3">The sequence shown here is derived from an EMBL/GenBank/DDBJ whole genome shotgun (WGS) entry which is preliminary data.</text>
</comment>
<accession>A0ABU2K2G4</accession>
<sequence length="345" mass="35607">MPSRTSARPARSTLTALVAGAGALALAACGGGGGEPAAGEGDQVTLQLNWYPYGEHAPFYYGVAEGIFEEHGIALSIEAGQGSARTVQAVGQRDFDFGWADTPAVLANVDAGVDVRSVGAFLQSTPSAVQVFSETGIEEPADLRGRTIAVSAGDAVSLTFPLYLNAVGLAEGDLEQQNLDSAGKNAAMLSGQVDGLIGFAHDQGPTIADRSGKEITYLRYTDAGLNFFSNGLIAHSATIADDPDLVQRMVDATSEAFAAAQESPDAAVAAMDSGDPQLPSAEVLLAQWEATIPLLSTENSAGQPPGHTTEADWRGTIEVLAEAGLIEEPRETDVYFDGSFTTGGA</sequence>
<proteinExistence type="predicted"/>
<reference evidence="4" key="1">
    <citation type="submission" date="2023-07" db="EMBL/GenBank/DDBJ databases">
        <title>30 novel species of actinomycetes from the DSMZ collection.</title>
        <authorList>
            <person name="Nouioui I."/>
        </authorList>
    </citation>
    <scope>NUCLEOTIDE SEQUENCE [LARGE SCALE GENOMIC DNA]</scope>
    <source>
        <strain evidence="4">DSM 44915</strain>
    </source>
</reference>
<feature type="signal peptide" evidence="1">
    <location>
        <begin position="1"/>
        <end position="27"/>
    </location>
</feature>
<evidence type="ECO:0000313" key="3">
    <source>
        <dbReference type="EMBL" id="MDT0270698.1"/>
    </source>
</evidence>